<dbReference type="STRING" id="112498.A0A2D3UTN9"/>
<dbReference type="PANTHER" id="PTHR23502:SF163">
    <property type="entry name" value="MAJOR FACILITATOR SUPERFAMILY (MFS) PROFILE DOMAIN-CONTAINING PROTEIN"/>
    <property type="match status" value="1"/>
</dbReference>
<feature type="transmembrane region" description="Helical" evidence="6">
    <location>
        <begin position="145"/>
        <end position="165"/>
    </location>
</feature>
<feature type="transmembrane region" description="Helical" evidence="6">
    <location>
        <begin position="420"/>
        <end position="442"/>
    </location>
</feature>
<comment type="similarity">
    <text evidence="5">Belongs to the major facilitator superfamily. CAR1 family.</text>
</comment>
<keyword evidence="3 6" id="KW-1133">Transmembrane helix</keyword>
<comment type="subcellular location">
    <subcellularLocation>
        <location evidence="1">Membrane</location>
        <topology evidence="1">Multi-pass membrane protein</topology>
    </subcellularLocation>
</comment>
<feature type="transmembrane region" description="Helical" evidence="6">
    <location>
        <begin position="313"/>
        <end position="343"/>
    </location>
</feature>
<dbReference type="EMBL" id="FJUY01000001">
    <property type="protein sequence ID" value="CZT14156.1"/>
    <property type="molecule type" value="Genomic_DNA"/>
</dbReference>
<evidence type="ECO:0000256" key="1">
    <source>
        <dbReference type="ARBA" id="ARBA00004141"/>
    </source>
</evidence>
<feature type="transmembrane region" description="Helical" evidence="6">
    <location>
        <begin position="120"/>
        <end position="139"/>
    </location>
</feature>
<dbReference type="FunFam" id="1.20.1250.20:FF:000509">
    <property type="entry name" value="MFS general substrate transporter"/>
    <property type="match status" value="1"/>
</dbReference>
<name>A0A2D3UTN9_9PEZI</name>
<dbReference type="InterPro" id="IPR011701">
    <property type="entry name" value="MFS"/>
</dbReference>
<keyword evidence="4 6" id="KW-0472">Membrane</keyword>
<dbReference type="Gene3D" id="1.20.1250.20">
    <property type="entry name" value="MFS general substrate transporter like domains"/>
    <property type="match status" value="1"/>
</dbReference>
<feature type="transmembrane region" description="Helical" evidence="6">
    <location>
        <begin position="364"/>
        <end position="384"/>
    </location>
</feature>
<protein>
    <submittedName>
        <fullName evidence="8">Related to multidrug resistance protein</fullName>
    </submittedName>
</protein>
<organism evidence="8 9">
    <name type="scientific">Ramularia collo-cygni</name>
    <dbReference type="NCBI Taxonomy" id="112498"/>
    <lineage>
        <taxon>Eukaryota</taxon>
        <taxon>Fungi</taxon>
        <taxon>Dikarya</taxon>
        <taxon>Ascomycota</taxon>
        <taxon>Pezizomycotina</taxon>
        <taxon>Dothideomycetes</taxon>
        <taxon>Dothideomycetidae</taxon>
        <taxon>Mycosphaerellales</taxon>
        <taxon>Mycosphaerellaceae</taxon>
        <taxon>Ramularia</taxon>
    </lineage>
</organism>
<keyword evidence="9" id="KW-1185">Reference proteome</keyword>
<feature type="domain" description="Major facilitator superfamily (MFS) profile" evidence="7">
    <location>
        <begin position="52"/>
        <end position="481"/>
    </location>
</feature>
<dbReference type="GO" id="GO:0016020">
    <property type="term" value="C:membrane"/>
    <property type="evidence" value="ECO:0007669"/>
    <property type="project" value="UniProtKB-SubCell"/>
</dbReference>
<proteinExistence type="inferred from homology"/>
<feature type="transmembrane region" description="Helical" evidence="6">
    <location>
        <begin position="208"/>
        <end position="227"/>
    </location>
</feature>
<evidence type="ECO:0000256" key="2">
    <source>
        <dbReference type="ARBA" id="ARBA00022692"/>
    </source>
</evidence>
<dbReference type="PROSITE" id="PS50850">
    <property type="entry name" value="MFS"/>
    <property type="match status" value="1"/>
</dbReference>
<accession>A0A2D3UTN9</accession>
<feature type="transmembrane region" description="Helical" evidence="6">
    <location>
        <begin position="390"/>
        <end position="413"/>
    </location>
</feature>
<keyword evidence="2 6" id="KW-0812">Transmembrane</keyword>
<evidence type="ECO:0000256" key="3">
    <source>
        <dbReference type="ARBA" id="ARBA00022989"/>
    </source>
</evidence>
<dbReference type="GO" id="GO:0022857">
    <property type="term" value="F:transmembrane transporter activity"/>
    <property type="evidence" value="ECO:0007669"/>
    <property type="project" value="InterPro"/>
</dbReference>
<dbReference type="PANTHER" id="PTHR23502">
    <property type="entry name" value="MAJOR FACILITATOR SUPERFAMILY"/>
    <property type="match status" value="1"/>
</dbReference>
<evidence type="ECO:0000259" key="7">
    <source>
        <dbReference type="PROSITE" id="PS50850"/>
    </source>
</evidence>
<dbReference type="OrthoDB" id="5296287at2759"/>
<evidence type="ECO:0000313" key="8">
    <source>
        <dbReference type="EMBL" id="CZT14156.1"/>
    </source>
</evidence>
<dbReference type="GeneID" id="35595534"/>
<dbReference type="Pfam" id="PF07690">
    <property type="entry name" value="MFS_1"/>
    <property type="match status" value="1"/>
</dbReference>
<feature type="transmembrane region" description="Helical" evidence="6">
    <location>
        <begin position="177"/>
        <end position="196"/>
    </location>
</feature>
<dbReference type="AlphaFoldDB" id="A0A2D3UTN9"/>
<evidence type="ECO:0000313" key="9">
    <source>
        <dbReference type="Proteomes" id="UP000225277"/>
    </source>
</evidence>
<dbReference type="RefSeq" id="XP_023621054.1">
    <property type="nucleotide sequence ID" value="XM_023765286.1"/>
</dbReference>
<evidence type="ECO:0000256" key="6">
    <source>
        <dbReference type="SAM" id="Phobius"/>
    </source>
</evidence>
<feature type="transmembrane region" description="Helical" evidence="6">
    <location>
        <begin position="89"/>
        <end position="108"/>
    </location>
</feature>
<reference evidence="8 9" key="1">
    <citation type="submission" date="2016-03" db="EMBL/GenBank/DDBJ databases">
        <authorList>
            <person name="Ploux O."/>
        </authorList>
    </citation>
    <scope>NUCLEOTIDE SEQUENCE [LARGE SCALE GENOMIC DNA]</scope>
    <source>
        <strain evidence="8 9">URUG2</strain>
    </source>
</reference>
<dbReference type="Proteomes" id="UP000225277">
    <property type="component" value="Unassembled WGS sequence"/>
</dbReference>
<dbReference type="InterPro" id="IPR036259">
    <property type="entry name" value="MFS_trans_sf"/>
</dbReference>
<sequence>MANVSETSPLLRAHNAESRNFDDASTKNVVEFNPHGDAEDPKQWTNTYKYSAVFLLALTAFTVTFTCIAVVPVANHIVVDLEGHKDRKASVLLVTIWELGEAAGPLFIAPLSEVIGRYPVMNACNIVFIAATLLASFAPSATVLISARFLTGLAVASNVLNPSIVGDMFVAEQRGTAMSFIMLAPLIGGAVGPAISGAVAETLGWREMLWICAGLATICEVAFLAFFRETFKVPILNRRAAKLRKESGDKTYRTVFEIENAQKTGNHLWEQVLRPFVVMAGSGILQALSLIEAVAYTYFYVMSTTLPSILEDLYGLSAAATGAAFISFSAGSIISVALCNRLLDRIFIHLRDSNKGAEQPEYRLPLAIAGNILLPLTVVLYGWAAECHLPIAWVLVSLAALGAGLMLATLPLMSYVVDAFGMYSASAMTAVIVTRCLMGTFLPLATEPLIEKFGYGWAFTFLGVVTLGLAPIPIVIMRYGHKWRQRSSYTKDE</sequence>
<dbReference type="InterPro" id="IPR020846">
    <property type="entry name" value="MFS_dom"/>
</dbReference>
<dbReference type="SUPFAM" id="SSF103473">
    <property type="entry name" value="MFS general substrate transporter"/>
    <property type="match status" value="1"/>
</dbReference>
<gene>
    <name evidence="8" type="ORF">RCC_00129</name>
</gene>
<evidence type="ECO:0000256" key="4">
    <source>
        <dbReference type="ARBA" id="ARBA00023136"/>
    </source>
</evidence>
<feature type="transmembrane region" description="Helical" evidence="6">
    <location>
        <begin position="454"/>
        <end position="476"/>
    </location>
</feature>
<evidence type="ECO:0000256" key="5">
    <source>
        <dbReference type="ARBA" id="ARBA00038347"/>
    </source>
</evidence>
<feature type="transmembrane region" description="Helical" evidence="6">
    <location>
        <begin position="276"/>
        <end position="301"/>
    </location>
</feature>
<feature type="transmembrane region" description="Helical" evidence="6">
    <location>
        <begin position="52"/>
        <end position="77"/>
    </location>
</feature>